<sequence length="97" mass="10775">MTETDTKKTTLSTSFGGTIEKEIPEDAEWIDDAFYIKKTRFGLYTSILKNPLGQHFITGGTYEGVLSMSRWHLKCLQDGTLDDNTRVVNSGVVGGKL</sequence>
<name>R9TMV1_9CAUD</name>
<proteinExistence type="predicted"/>
<dbReference type="KEGG" id="vg:16045321"/>
<dbReference type="OrthoDB" id="23947at10239"/>
<dbReference type="EMBL" id="HQ317383">
    <property type="protein sequence ID" value="AGN33550.1"/>
    <property type="molecule type" value="Genomic_DNA"/>
</dbReference>
<dbReference type="Pfam" id="PF24272">
    <property type="entry name" value="DUF7468"/>
    <property type="match status" value="1"/>
</dbReference>
<organism evidence="1 2">
    <name type="scientific">Synechococcus phage S-IOM18</name>
    <dbReference type="NCBI Taxonomy" id="754039"/>
    <lineage>
        <taxon>Viruses</taxon>
        <taxon>Duplodnaviria</taxon>
        <taxon>Heunggongvirae</taxon>
        <taxon>Uroviricota</taxon>
        <taxon>Caudoviricetes</taxon>
        <taxon>Pantevenvirales</taxon>
        <taxon>Kyanoviridae</taxon>
        <taxon>Tefnutvirus</taxon>
        <taxon>Tefnutvirus siom18</taxon>
    </lineage>
</organism>
<reference evidence="1 2" key="1">
    <citation type="submission" date="2010-09" db="EMBL/GenBank/DDBJ databases">
        <title>The Genome Sequence of Synechococcus phage S-IOM18.</title>
        <authorList>
            <consortium name="The Broad Institute Genome Sequencing Platform"/>
            <person name="Henn M.R."/>
            <person name="Clokie M."/>
            <person name="Levin J."/>
            <person name="Malboeuf C."/>
            <person name="Casali M."/>
            <person name="Russ C."/>
            <person name="Lennon N."/>
            <person name="Chapman S.B."/>
            <person name="Erlich R."/>
            <person name="Young S.K."/>
            <person name="Yandava C."/>
            <person name="Zeng Q."/>
            <person name="Fitzgerald M.F."/>
            <person name="Alvarado L."/>
            <person name="Anderson S."/>
            <person name="Berlin A."/>
            <person name="Chen Z."/>
            <person name="Freedman E."/>
            <person name="Gellesch M."/>
            <person name="Goldberg J."/>
            <person name="Green L."/>
            <person name="Griggs A."/>
            <person name="Gujja S."/>
            <person name="Heilman E.R."/>
            <person name="Heiman D."/>
            <person name="Hollinger A."/>
            <person name="Howarth C."/>
            <person name="Larson L."/>
            <person name="Mehta T."/>
            <person name="Neiman D."/>
            <person name="Pearson M."/>
            <person name="Roberts A."/>
            <person name="Ryan E."/>
            <person name="Saif S."/>
            <person name="Shea T."/>
            <person name="Shenoy N."/>
            <person name="Sisk P."/>
            <person name="Stolte C."/>
            <person name="Sykes S."/>
            <person name="White J."/>
            <person name="Haas B."/>
            <person name="Nusbaum C."/>
            <person name="Birren B."/>
        </authorList>
    </citation>
    <scope>NUCLEOTIDE SEQUENCE [LARGE SCALE GENOMIC DNA]</scope>
    <source>
        <strain evidence="1 2">S-IOM18</strain>
    </source>
</reference>
<evidence type="ECO:0000313" key="2">
    <source>
        <dbReference type="Proteomes" id="UP000204294"/>
    </source>
</evidence>
<protein>
    <submittedName>
        <fullName evidence="1">Uncharacterized protein</fullName>
    </submittedName>
</protein>
<dbReference type="GeneID" id="16045321"/>
<keyword evidence="2" id="KW-1185">Reference proteome</keyword>
<dbReference type="Proteomes" id="UP000204294">
    <property type="component" value="Segment"/>
</dbReference>
<evidence type="ECO:0000313" key="1">
    <source>
        <dbReference type="EMBL" id="AGN33550.1"/>
    </source>
</evidence>
<dbReference type="InterPro" id="IPR055891">
    <property type="entry name" value="DUF7468"/>
</dbReference>
<dbReference type="RefSeq" id="YP_008126364.1">
    <property type="nucleotide sequence ID" value="NC_021536.1"/>
</dbReference>
<gene>
    <name evidence="1" type="ORF">SWYG_00038</name>
</gene>
<accession>R9TMV1</accession>